<dbReference type="PROSITE" id="PS51257">
    <property type="entry name" value="PROKAR_LIPOPROTEIN"/>
    <property type="match status" value="1"/>
</dbReference>
<keyword evidence="3" id="KW-1185">Reference proteome</keyword>
<gene>
    <name evidence="2" type="ORF">DFR68_108248</name>
</gene>
<evidence type="ECO:0008006" key="4">
    <source>
        <dbReference type="Google" id="ProtNLM"/>
    </source>
</evidence>
<protein>
    <recommendedName>
        <fullName evidence="4">PknH-like protein</fullName>
    </recommendedName>
</protein>
<evidence type="ECO:0000256" key="1">
    <source>
        <dbReference type="SAM" id="SignalP"/>
    </source>
</evidence>
<organism evidence="2 3">
    <name type="scientific">Nocardia mexicana</name>
    <dbReference type="NCBI Taxonomy" id="279262"/>
    <lineage>
        <taxon>Bacteria</taxon>
        <taxon>Bacillati</taxon>
        <taxon>Actinomycetota</taxon>
        <taxon>Actinomycetes</taxon>
        <taxon>Mycobacteriales</taxon>
        <taxon>Nocardiaceae</taxon>
        <taxon>Nocardia</taxon>
    </lineage>
</organism>
<dbReference type="AlphaFoldDB" id="A0A370GXK1"/>
<reference evidence="2 3" key="1">
    <citation type="submission" date="2018-07" db="EMBL/GenBank/DDBJ databases">
        <title>Genomic Encyclopedia of Type Strains, Phase IV (KMG-IV): sequencing the most valuable type-strain genomes for metagenomic binning, comparative biology and taxonomic classification.</title>
        <authorList>
            <person name="Goeker M."/>
        </authorList>
    </citation>
    <scope>NUCLEOTIDE SEQUENCE [LARGE SCALE GENOMIC DNA]</scope>
    <source>
        <strain evidence="2 3">DSM 44952</strain>
    </source>
</reference>
<accession>A0A370GXK1</accession>
<name>A0A370GXK1_9NOCA</name>
<dbReference type="EMBL" id="QQAZ01000008">
    <property type="protein sequence ID" value="RDI48415.1"/>
    <property type="molecule type" value="Genomic_DNA"/>
</dbReference>
<feature type="chain" id="PRO_5038579416" description="PknH-like protein" evidence="1">
    <location>
        <begin position="34"/>
        <end position="288"/>
    </location>
</feature>
<sequence length="288" mass="30272">MKCPRPALRTRRTRPRRGTLLGSLALLAAAAVAGCDSRVGIEGTDYDSGTETSSTAAATSAAPAREVAVTVSLESPDPEAADALTRFAIDLQELPGPQLVDKCWTMAPRNVESMYADKQAIVLALAQPGVDDGTAITWQGPAAPNRAGVTLVAQRADIATGYACPRVYPTGTDTAFNDADARHTVRRYLSRSVGRPLNAADREDTHPLICDAAWDPTGSGRTAAAPLTINPDKLTGVRSFVDQSITSKPLRGNYLSASAPVTTAAGTQERTFTLRLTDQGYCLGDVSG</sequence>
<keyword evidence="1" id="KW-0732">Signal</keyword>
<dbReference type="OrthoDB" id="4549851at2"/>
<dbReference type="Proteomes" id="UP000255355">
    <property type="component" value="Unassembled WGS sequence"/>
</dbReference>
<feature type="signal peptide" evidence="1">
    <location>
        <begin position="1"/>
        <end position="33"/>
    </location>
</feature>
<proteinExistence type="predicted"/>
<evidence type="ECO:0000313" key="2">
    <source>
        <dbReference type="EMBL" id="RDI48415.1"/>
    </source>
</evidence>
<comment type="caution">
    <text evidence="2">The sequence shown here is derived from an EMBL/GenBank/DDBJ whole genome shotgun (WGS) entry which is preliminary data.</text>
</comment>
<dbReference type="STRING" id="1210089.GCA_001613165_07034"/>
<evidence type="ECO:0000313" key="3">
    <source>
        <dbReference type="Proteomes" id="UP000255355"/>
    </source>
</evidence>